<comment type="pathway">
    <text evidence="2 8">Cofactor biosynthesis; molybdopterin biosynthesis.</text>
</comment>
<dbReference type="GO" id="GO:0046872">
    <property type="term" value="F:metal ion binding"/>
    <property type="evidence" value="ECO:0007669"/>
    <property type="project" value="UniProtKB-UniRule"/>
</dbReference>
<dbReference type="GO" id="GO:0005829">
    <property type="term" value="C:cytosol"/>
    <property type="evidence" value="ECO:0007669"/>
    <property type="project" value="TreeGrafter"/>
</dbReference>
<comment type="catalytic activity">
    <reaction evidence="7">
        <text>adenylyl-molybdopterin + molybdate = Mo-molybdopterin + AMP + H(+)</text>
        <dbReference type="Rhea" id="RHEA:35047"/>
        <dbReference type="ChEBI" id="CHEBI:15378"/>
        <dbReference type="ChEBI" id="CHEBI:36264"/>
        <dbReference type="ChEBI" id="CHEBI:62727"/>
        <dbReference type="ChEBI" id="CHEBI:71302"/>
        <dbReference type="ChEBI" id="CHEBI:456215"/>
        <dbReference type="EC" id="2.10.1.1"/>
    </reaction>
</comment>
<dbReference type="InterPro" id="IPR036135">
    <property type="entry name" value="MoeA_linker/N_sf"/>
</dbReference>
<comment type="similarity">
    <text evidence="3 8">Belongs to the MoeA family.</text>
</comment>
<name>A0AAW4ISH4_9GAMM</name>
<dbReference type="GO" id="GO:0006777">
    <property type="term" value="P:Mo-molybdopterin cofactor biosynthetic process"/>
    <property type="evidence" value="ECO:0007669"/>
    <property type="project" value="UniProtKB-UniRule"/>
</dbReference>
<dbReference type="GO" id="GO:0061599">
    <property type="term" value="F:molybdopterin molybdotransferase activity"/>
    <property type="evidence" value="ECO:0007669"/>
    <property type="project" value="UniProtKB-UniRule"/>
</dbReference>
<dbReference type="InterPro" id="IPR005110">
    <property type="entry name" value="MoeA_linker/N"/>
</dbReference>
<dbReference type="Gene3D" id="2.40.340.10">
    <property type="entry name" value="MoeA, C-terminal, domain IV"/>
    <property type="match status" value="1"/>
</dbReference>
<dbReference type="InterPro" id="IPR008284">
    <property type="entry name" value="MoCF_biosynth_CS"/>
</dbReference>
<dbReference type="FunFam" id="2.40.340.10:FF:000003">
    <property type="entry name" value="Molybdopterin molybdenumtransferase"/>
    <property type="match status" value="1"/>
</dbReference>
<dbReference type="Pfam" id="PF03454">
    <property type="entry name" value="MoeA_C"/>
    <property type="match status" value="1"/>
</dbReference>
<dbReference type="PROSITE" id="PS01079">
    <property type="entry name" value="MOCF_BIOSYNTHESIS_2"/>
    <property type="match status" value="1"/>
</dbReference>
<dbReference type="InterPro" id="IPR038987">
    <property type="entry name" value="MoeA-like"/>
</dbReference>
<feature type="domain" description="MoaB/Mog" evidence="9">
    <location>
        <begin position="195"/>
        <end position="338"/>
    </location>
</feature>
<dbReference type="InterPro" id="IPR005111">
    <property type="entry name" value="MoeA_C_domain_IV"/>
</dbReference>
<reference evidence="10 11" key="1">
    <citation type="submission" date="2021-03" db="EMBL/GenBank/DDBJ databases">
        <authorList>
            <person name="Shang D.-D."/>
            <person name="Du Z.-J."/>
            <person name="Chen G.-J."/>
        </authorList>
    </citation>
    <scope>NUCLEOTIDE SEQUENCE [LARGE SCALE GENOMIC DNA]</scope>
    <source>
        <strain evidence="10 11">F2608</strain>
    </source>
</reference>
<protein>
    <recommendedName>
        <fullName evidence="5 8">Molybdopterin molybdenumtransferase</fullName>
        <ecNumber evidence="4 8">2.10.1.1</ecNumber>
    </recommendedName>
</protein>
<evidence type="ECO:0000259" key="9">
    <source>
        <dbReference type="SMART" id="SM00852"/>
    </source>
</evidence>
<comment type="function">
    <text evidence="1 8">Catalyzes the insertion of molybdate into adenylated molybdopterin with the concomitant release of AMP.</text>
</comment>
<gene>
    <name evidence="10" type="ORF">J3491_04685</name>
</gene>
<dbReference type="Gene3D" id="3.90.105.10">
    <property type="entry name" value="Molybdopterin biosynthesis moea protein, domain 2"/>
    <property type="match status" value="1"/>
</dbReference>
<dbReference type="SUPFAM" id="SSF53218">
    <property type="entry name" value="Molybdenum cofactor biosynthesis proteins"/>
    <property type="match status" value="1"/>
</dbReference>
<accession>A0AAW4ISH4</accession>
<dbReference type="SMART" id="SM00852">
    <property type="entry name" value="MoCF_biosynth"/>
    <property type="match status" value="1"/>
</dbReference>
<keyword evidence="8" id="KW-0479">Metal-binding</keyword>
<proteinExistence type="inferred from homology"/>
<dbReference type="InterPro" id="IPR036688">
    <property type="entry name" value="MoeA_C_domain_IV_sf"/>
</dbReference>
<dbReference type="SUPFAM" id="SSF63867">
    <property type="entry name" value="MoeA C-terminal domain-like"/>
    <property type="match status" value="1"/>
</dbReference>
<dbReference type="Pfam" id="PF00994">
    <property type="entry name" value="MoCF_biosynth"/>
    <property type="match status" value="1"/>
</dbReference>
<comment type="caution">
    <text evidence="10">The sequence shown here is derived from an EMBL/GenBank/DDBJ whole genome shotgun (WGS) entry which is preliminary data.</text>
</comment>
<dbReference type="InterPro" id="IPR001453">
    <property type="entry name" value="MoaB/Mog_dom"/>
</dbReference>
<evidence type="ECO:0000256" key="8">
    <source>
        <dbReference type="RuleBase" id="RU365090"/>
    </source>
</evidence>
<dbReference type="CDD" id="cd00887">
    <property type="entry name" value="MoeA"/>
    <property type="match status" value="1"/>
</dbReference>
<dbReference type="NCBIfam" id="NF045515">
    <property type="entry name" value="Glp_gephyrin"/>
    <property type="match status" value="1"/>
</dbReference>
<evidence type="ECO:0000256" key="7">
    <source>
        <dbReference type="ARBA" id="ARBA00047317"/>
    </source>
</evidence>
<organism evidence="10 11">
    <name type="scientific">Psychrobacter halodurans</name>
    <dbReference type="NCBI Taxonomy" id="2818439"/>
    <lineage>
        <taxon>Bacteria</taxon>
        <taxon>Pseudomonadati</taxon>
        <taxon>Pseudomonadota</taxon>
        <taxon>Gammaproteobacteria</taxon>
        <taxon>Moraxellales</taxon>
        <taxon>Moraxellaceae</taxon>
        <taxon>Psychrobacter</taxon>
    </lineage>
</organism>
<dbReference type="EC" id="2.10.1.1" evidence="4 8"/>
<evidence type="ECO:0000256" key="6">
    <source>
        <dbReference type="ARBA" id="ARBA00023150"/>
    </source>
</evidence>
<evidence type="ECO:0000256" key="1">
    <source>
        <dbReference type="ARBA" id="ARBA00002901"/>
    </source>
</evidence>
<dbReference type="Gene3D" id="3.40.980.10">
    <property type="entry name" value="MoaB/Mog-like domain"/>
    <property type="match status" value="1"/>
</dbReference>
<evidence type="ECO:0000313" key="10">
    <source>
        <dbReference type="EMBL" id="MBO1516631.1"/>
    </source>
</evidence>
<dbReference type="SUPFAM" id="SSF63882">
    <property type="entry name" value="MoeA N-terminal region -like"/>
    <property type="match status" value="1"/>
</dbReference>
<evidence type="ECO:0000313" key="11">
    <source>
        <dbReference type="Proteomes" id="UP000664161"/>
    </source>
</evidence>
<dbReference type="Pfam" id="PF03453">
    <property type="entry name" value="MoeA_N"/>
    <property type="match status" value="1"/>
</dbReference>
<keyword evidence="11" id="KW-1185">Reference proteome</keyword>
<dbReference type="Proteomes" id="UP000664161">
    <property type="component" value="Unassembled WGS sequence"/>
</dbReference>
<dbReference type="EMBL" id="JAGBKN010000007">
    <property type="protein sequence ID" value="MBO1516631.1"/>
    <property type="molecule type" value="Genomic_DNA"/>
</dbReference>
<keyword evidence="8" id="KW-0808">Transferase</keyword>
<keyword evidence="6 8" id="KW-0501">Molybdenum cofactor biosynthesis</keyword>
<sequence length="434" mass="47040">MITMEALQLAIKARVEDYNNNDFSLRQRAVRTCALQDSGNQILAQDIASPFDIPRQNLSAMDGYAIAQGSELSADSTIEIIGESQAGSAYTDRLVTGQGVRIFTGAVVPDSCDTVIMQENTNFAKIKDTIDKSKPYRVTLTQAAKVDSNIRWQGEEIEAGEAVLTVGKRINPADISLLASLGISQVSVFAPLIVGLLATGDELVAVGDALTSLAQIYNSNTPTLKTLLAGLPITIRDYGIIPDDLDKTTAAINEAVQDCDVLISTAGVSVGDYDFLTTVIEQLGQINHYKVAMKPGKPFVFGELAKDLDKPVLYFGLPGNPLSTVVGTLQFVLPALWQLSDARVSEQPMQIHIKAKLANDIKKSVGRKDFQRGVLRQNAAGEYEVECFARQQSHRIKQLSLANCFVVLDKDSGDVAAGSEVIVQPFPWLHQTNR</sequence>
<keyword evidence="8" id="KW-0460">Magnesium</keyword>
<dbReference type="InterPro" id="IPR036425">
    <property type="entry name" value="MoaB/Mog-like_dom_sf"/>
</dbReference>
<dbReference type="PANTHER" id="PTHR10192">
    <property type="entry name" value="MOLYBDOPTERIN BIOSYNTHESIS PROTEIN"/>
    <property type="match status" value="1"/>
</dbReference>
<evidence type="ECO:0000256" key="5">
    <source>
        <dbReference type="ARBA" id="ARBA00021108"/>
    </source>
</evidence>
<dbReference type="RefSeq" id="WP_207969348.1">
    <property type="nucleotide sequence ID" value="NZ_JAGBKN010000007.1"/>
</dbReference>
<evidence type="ECO:0000256" key="4">
    <source>
        <dbReference type="ARBA" id="ARBA00013269"/>
    </source>
</evidence>
<keyword evidence="8" id="KW-0500">Molybdenum</keyword>
<dbReference type="Gene3D" id="2.170.190.11">
    <property type="entry name" value="Molybdopterin biosynthesis moea protein, domain 3"/>
    <property type="match status" value="1"/>
</dbReference>
<comment type="cofactor">
    <cofactor evidence="8">
        <name>Mg(2+)</name>
        <dbReference type="ChEBI" id="CHEBI:18420"/>
    </cofactor>
</comment>
<evidence type="ECO:0000256" key="3">
    <source>
        <dbReference type="ARBA" id="ARBA00010763"/>
    </source>
</evidence>
<evidence type="ECO:0000256" key="2">
    <source>
        <dbReference type="ARBA" id="ARBA00005046"/>
    </source>
</evidence>
<dbReference type="PANTHER" id="PTHR10192:SF5">
    <property type="entry name" value="GEPHYRIN"/>
    <property type="match status" value="1"/>
</dbReference>
<dbReference type="AlphaFoldDB" id="A0AAW4ISH4"/>